<reference evidence="2" key="1">
    <citation type="submission" date="2021-06" db="EMBL/GenBank/DDBJ databases">
        <authorList>
            <person name="Kallberg Y."/>
            <person name="Tangrot J."/>
            <person name="Rosling A."/>
        </authorList>
    </citation>
    <scope>NUCLEOTIDE SEQUENCE</scope>
    <source>
        <strain evidence="2">MA453B</strain>
    </source>
</reference>
<dbReference type="GO" id="GO:0006302">
    <property type="term" value="P:double-strand break repair"/>
    <property type="evidence" value="ECO:0007669"/>
    <property type="project" value="TreeGrafter"/>
</dbReference>
<evidence type="ECO:0000313" key="2">
    <source>
        <dbReference type="EMBL" id="CAG8808824.1"/>
    </source>
</evidence>
<feature type="coiled-coil region" evidence="1">
    <location>
        <begin position="271"/>
        <end position="298"/>
    </location>
</feature>
<comment type="caution">
    <text evidence="2">The sequence shown here is derived from an EMBL/GenBank/DDBJ whole genome shotgun (WGS) entry which is preliminary data.</text>
</comment>
<gene>
    <name evidence="2" type="ORF">DERYTH_LOCUS24968</name>
</gene>
<proteinExistence type="predicted"/>
<dbReference type="GO" id="GO:0030870">
    <property type="term" value="C:Mre11 complex"/>
    <property type="evidence" value="ECO:0007669"/>
    <property type="project" value="TreeGrafter"/>
</dbReference>
<dbReference type="GO" id="GO:0043047">
    <property type="term" value="F:single-stranded telomeric DNA binding"/>
    <property type="evidence" value="ECO:0007669"/>
    <property type="project" value="TreeGrafter"/>
</dbReference>
<dbReference type="PANTHER" id="PTHR18867">
    <property type="entry name" value="RAD50"/>
    <property type="match status" value="1"/>
</dbReference>
<accession>A0A9N9K2H6</accession>
<feature type="coiled-coil region" evidence="1">
    <location>
        <begin position="107"/>
        <end position="168"/>
    </location>
</feature>
<evidence type="ECO:0000256" key="1">
    <source>
        <dbReference type="SAM" id="Coils"/>
    </source>
</evidence>
<dbReference type="GO" id="GO:0051880">
    <property type="term" value="F:G-quadruplex DNA binding"/>
    <property type="evidence" value="ECO:0007669"/>
    <property type="project" value="TreeGrafter"/>
</dbReference>
<feature type="coiled-coil region" evidence="1">
    <location>
        <begin position="1"/>
        <end position="65"/>
    </location>
</feature>
<name>A0A9N9K2H6_9GLOM</name>
<evidence type="ECO:0000313" key="3">
    <source>
        <dbReference type="Proteomes" id="UP000789405"/>
    </source>
</evidence>
<feature type="coiled-coil region" evidence="1">
    <location>
        <begin position="219"/>
        <end position="246"/>
    </location>
</feature>
<dbReference type="GO" id="GO:0003691">
    <property type="term" value="F:double-stranded telomeric DNA binding"/>
    <property type="evidence" value="ECO:0007669"/>
    <property type="project" value="TreeGrafter"/>
</dbReference>
<dbReference type="AlphaFoldDB" id="A0A9N9K2H6"/>
<feature type="non-terminal residue" evidence="2">
    <location>
        <position position="392"/>
    </location>
</feature>
<dbReference type="GO" id="GO:0000794">
    <property type="term" value="C:condensed nuclear chromosome"/>
    <property type="evidence" value="ECO:0007669"/>
    <property type="project" value="TreeGrafter"/>
</dbReference>
<keyword evidence="3" id="KW-1185">Reference proteome</keyword>
<dbReference type="GO" id="GO:0007004">
    <property type="term" value="P:telomere maintenance via telomerase"/>
    <property type="evidence" value="ECO:0007669"/>
    <property type="project" value="TreeGrafter"/>
</dbReference>
<keyword evidence="1" id="KW-0175">Coiled coil</keyword>
<dbReference type="Proteomes" id="UP000789405">
    <property type="component" value="Unassembled WGS sequence"/>
</dbReference>
<protein>
    <submittedName>
        <fullName evidence="2">19790_t:CDS:1</fullName>
    </submittedName>
</protein>
<dbReference type="Gene3D" id="1.10.287.1490">
    <property type="match status" value="1"/>
</dbReference>
<dbReference type="OrthoDB" id="18797at2759"/>
<dbReference type="GO" id="GO:0070192">
    <property type="term" value="P:chromosome organization involved in meiotic cell cycle"/>
    <property type="evidence" value="ECO:0007669"/>
    <property type="project" value="TreeGrafter"/>
</dbReference>
<dbReference type="EMBL" id="CAJVPY010044263">
    <property type="protein sequence ID" value="CAG8808824.1"/>
    <property type="molecule type" value="Genomic_DNA"/>
</dbReference>
<dbReference type="GO" id="GO:0000722">
    <property type="term" value="P:telomere maintenance via recombination"/>
    <property type="evidence" value="ECO:0007669"/>
    <property type="project" value="TreeGrafter"/>
</dbReference>
<sequence>LDDLIKNKTDELKQVESENEKYRHNKEHRKKLNTACGDRDLPDVIIGLERELNDMREELANASSSSDIYNKFVISVCDRSFENDDEFKNFLKKIKDLAASVSITEKITDLERQIRDTDARLKRLRELQSVWNAVNRFHSDLSDLERQIEELQNKKAETDTTLEDIYVNLAGIQVEISNTTKLRRDTDKINIWHRELETIKSDIYYTEDELSNSGSTRTVEDCTNERDTLQDEAKKLRRDIANITQMKEARLKELNTRSEKVGRLKLELQSKKNDKENYNSLQKEITSLDEETKKYEDNVKIFDAQILELTSKLRETEIEINEFWQKKTEAEMATINYLTETQKQSERFFSLDRKFNHGNSKERLAECNDQIEKLDQKIATKNAASENSAKQL</sequence>
<organism evidence="2 3">
    <name type="scientific">Dentiscutata erythropus</name>
    <dbReference type="NCBI Taxonomy" id="1348616"/>
    <lineage>
        <taxon>Eukaryota</taxon>
        <taxon>Fungi</taxon>
        <taxon>Fungi incertae sedis</taxon>
        <taxon>Mucoromycota</taxon>
        <taxon>Glomeromycotina</taxon>
        <taxon>Glomeromycetes</taxon>
        <taxon>Diversisporales</taxon>
        <taxon>Gigasporaceae</taxon>
        <taxon>Dentiscutata</taxon>
    </lineage>
</organism>
<dbReference type="PANTHER" id="PTHR18867:SF12">
    <property type="entry name" value="DNA REPAIR PROTEIN RAD50"/>
    <property type="match status" value="1"/>
</dbReference>
<feature type="coiled-coil region" evidence="1">
    <location>
        <begin position="357"/>
        <end position="384"/>
    </location>
</feature>